<reference evidence="1 2" key="1">
    <citation type="submission" date="2021-01" db="EMBL/GenBank/DDBJ databases">
        <title>Whole genome shotgun sequence of Microbispora siamensis NBRC 104113.</title>
        <authorList>
            <person name="Komaki H."/>
            <person name="Tamura T."/>
        </authorList>
    </citation>
    <scope>NUCLEOTIDE SEQUENCE [LARGE SCALE GENOMIC DNA]</scope>
    <source>
        <strain evidence="1 2">NBRC 104113</strain>
    </source>
</reference>
<accession>A0ABQ4GH36</accession>
<dbReference type="EMBL" id="BOOF01000005">
    <property type="protein sequence ID" value="GIH60740.1"/>
    <property type="molecule type" value="Genomic_DNA"/>
</dbReference>
<protein>
    <submittedName>
        <fullName evidence="1">Uncharacterized protein</fullName>
    </submittedName>
</protein>
<dbReference type="Proteomes" id="UP000660454">
    <property type="component" value="Unassembled WGS sequence"/>
</dbReference>
<evidence type="ECO:0000313" key="1">
    <source>
        <dbReference type="EMBL" id="GIH60740.1"/>
    </source>
</evidence>
<proteinExistence type="predicted"/>
<sequence>MPKPLGIGFLAEATEALEVAVSPEGYYWSGWVNPRERQEARESIDTIFAILRSACSSGTH</sequence>
<name>A0ABQ4GH36_9ACTN</name>
<keyword evidence="2" id="KW-1185">Reference proteome</keyword>
<organism evidence="1 2">
    <name type="scientific">Microbispora siamensis</name>
    <dbReference type="NCBI Taxonomy" id="564413"/>
    <lineage>
        <taxon>Bacteria</taxon>
        <taxon>Bacillati</taxon>
        <taxon>Actinomycetota</taxon>
        <taxon>Actinomycetes</taxon>
        <taxon>Streptosporangiales</taxon>
        <taxon>Streptosporangiaceae</taxon>
        <taxon>Microbispora</taxon>
    </lineage>
</organism>
<evidence type="ECO:0000313" key="2">
    <source>
        <dbReference type="Proteomes" id="UP000660454"/>
    </source>
</evidence>
<comment type="caution">
    <text evidence="1">The sequence shown here is derived from an EMBL/GenBank/DDBJ whole genome shotgun (WGS) entry which is preliminary data.</text>
</comment>
<gene>
    <name evidence="1" type="ORF">Msi02_15570</name>
</gene>